<accession>A0AAD2D2I2</accession>
<gene>
    <name evidence="1" type="ORF">ECRASSUSDP1_LOCUS19020</name>
</gene>
<evidence type="ECO:0000313" key="2">
    <source>
        <dbReference type="Proteomes" id="UP001295684"/>
    </source>
</evidence>
<dbReference type="Proteomes" id="UP001295684">
    <property type="component" value="Unassembled WGS sequence"/>
</dbReference>
<dbReference type="EMBL" id="CAMPGE010019287">
    <property type="protein sequence ID" value="CAI2377632.1"/>
    <property type="molecule type" value="Genomic_DNA"/>
</dbReference>
<name>A0AAD2D2I2_EUPCR</name>
<sequence>MMKLLKFSSITRNLFHMLPTVRNEIKLTYFFLNGRNLQKVIELGRQCDLIAISDCSLHPKNFTLRHSITFKIRTLDLRGSHAAQCQSQQSSMYGLVDVVLSATLSSNLKESLRFLKLTKSNRTCPRQELRREILQIKVRKYPLPSLRILLMKGVKKWDNLTLQLLKKMI</sequence>
<comment type="caution">
    <text evidence="1">The sequence shown here is derived from an EMBL/GenBank/DDBJ whole genome shotgun (WGS) entry which is preliminary data.</text>
</comment>
<organism evidence="1 2">
    <name type="scientific">Euplotes crassus</name>
    <dbReference type="NCBI Taxonomy" id="5936"/>
    <lineage>
        <taxon>Eukaryota</taxon>
        <taxon>Sar</taxon>
        <taxon>Alveolata</taxon>
        <taxon>Ciliophora</taxon>
        <taxon>Intramacronucleata</taxon>
        <taxon>Spirotrichea</taxon>
        <taxon>Hypotrichia</taxon>
        <taxon>Euplotida</taxon>
        <taxon>Euplotidae</taxon>
        <taxon>Moneuplotes</taxon>
    </lineage>
</organism>
<keyword evidence="2" id="KW-1185">Reference proteome</keyword>
<proteinExistence type="predicted"/>
<dbReference type="AlphaFoldDB" id="A0AAD2D2I2"/>
<reference evidence="1" key="1">
    <citation type="submission" date="2023-07" db="EMBL/GenBank/DDBJ databases">
        <authorList>
            <consortium name="AG Swart"/>
            <person name="Singh M."/>
            <person name="Singh A."/>
            <person name="Seah K."/>
            <person name="Emmerich C."/>
        </authorList>
    </citation>
    <scope>NUCLEOTIDE SEQUENCE</scope>
    <source>
        <strain evidence="1">DP1</strain>
    </source>
</reference>
<evidence type="ECO:0000313" key="1">
    <source>
        <dbReference type="EMBL" id="CAI2377632.1"/>
    </source>
</evidence>
<protein>
    <submittedName>
        <fullName evidence="1">Uncharacterized protein</fullName>
    </submittedName>
</protein>